<evidence type="ECO:0000313" key="2">
    <source>
        <dbReference type="EMBL" id="MCC2188450.1"/>
    </source>
</evidence>
<evidence type="ECO:0000256" key="1">
    <source>
        <dbReference type="SAM" id="Phobius"/>
    </source>
</evidence>
<keyword evidence="1" id="KW-1133">Transmembrane helix</keyword>
<feature type="transmembrane region" description="Helical" evidence="1">
    <location>
        <begin position="165"/>
        <end position="186"/>
    </location>
</feature>
<reference evidence="2 3" key="1">
    <citation type="submission" date="2021-10" db="EMBL/GenBank/DDBJ databases">
        <title>Anaerobic single-cell dispensing facilitates the cultivation of human gut bacteria.</title>
        <authorList>
            <person name="Afrizal A."/>
        </authorList>
    </citation>
    <scope>NUCLEOTIDE SEQUENCE [LARGE SCALE GENOMIC DNA]</scope>
    <source>
        <strain evidence="2 3">CLA-AA-H277</strain>
    </source>
</reference>
<feature type="transmembrane region" description="Helical" evidence="1">
    <location>
        <begin position="128"/>
        <end position="145"/>
    </location>
</feature>
<organism evidence="2 3">
    <name type="scientific">Fusicatenibacter faecihominis</name>
    <dbReference type="NCBI Taxonomy" id="2881276"/>
    <lineage>
        <taxon>Bacteria</taxon>
        <taxon>Bacillati</taxon>
        <taxon>Bacillota</taxon>
        <taxon>Clostridia</taxon>
        <taxon>Lachnospirales</taxon>
        <taxon>Lachnospiraceae</taxon>
        <taxon>Fusicatenibacter</taxon>
    </lineage>
</organism>
<comment type="caution">
    <text evidence="2">The sequence shown here is derived from an EMBL/GenBank/DDBJ whole genome shotgun (WGS) entry which is preliminary data.</text>
</comment>
<keyword evidence="1" id="KW-0812">Transmembrane</keyword>
<name>A0AAE3DPZ2_9FIRM</name>
<feature type="transmembrane region" description="Helical" evidence="1">
    <location>
        <begin position="99"/>
        <end position="123"/>
    </location>
</feature>
<dbReference type="AlphaFoldDB" id="A0AAE3DPZ2"/>
<evidence type="ECO:0000313" key="3">
    <source>
        <dbReference type="Proteomes" id="UP001197875"/>
    </source>
</evidence>
<keyword evidence="3" id="KW-1185">Reference proteome</keyword>
<dbReference type="RefSeq" id="WP_178047084.1">
    <property type="nucleotide sequence ID" value="NZ_JAJEPR010000002.1"/>
</dbReference>
<protein>
    <recommendedName>
        <fullName evidence="4">Stage II sporulation protein M</fullName>
    </recommendedName>
</protein>
<keyword evidence="1" id="KW-0472">Membrane</keyword>
<proteinExistence type="predicted"/>
<evidence type="ECO:0008006" key="4">
    <source>
        <dbReference type="Google" id="ProtNLM"/>
    </source>
</evidence>
<dbReference type="EMBL" id="JAJEPR010000002">
    <property type="protein sequence ID" value="MCC2188450.1"/>
    <property type="molecule type" value="Genomic_DNA"/>
</dbReference>
<feature type="transmembrane region" description="Helical" evidence="1">
    <location>
        <begin position="12"/>
        <end position="30"/>
    </location>
</feature>
<accession>A0AAE3DPZ2</accession>
<gene>
    <name evidence="2" type="ORF">LKD71_01200</name>
</gene>
<dbReference type="Proteomes" id="UP001197875">
    <property type="component" value="Unassembled WGS sequence"/>
</dbReference>
<sequence>MNRMRYPEEKLTLRFTLAFLLGFFAALLVSWCGREYYLQKAGLISDFYLRRLKYKNLEGRRLFGSFLGKRMKWAALFPGILLLGAAEPVMLLAGGWLGFAFGVVVSLSVLKFGFFGLGVGLLLTIPQGLFYVAGALVMFQGLADWKWNFANWLAFPGRKLMTGTVFFFLGILTESFVSLWNLRLLFYLI</sequence>